<evidence type="ECO:0000256" key="1">
    <source>
        <dbReference type="SAM" id="MobiDB-lite"/>
    </source>
</evidence>
<sequence length="173" mass="20242">MMLPTPSVLRSARSEEWSIWSKAQSTRRNRKPSSGPRISPSKERQKLVLYLKQSRLPRLTHFPFPTDCSQSCRRARYRTAAGGLGRKGRRRRGRGGDGERLQREDLRRGLCRSIHLQAQYLDKPRDWHRRVDPLRDRCQLACRRLLRPGLRRWRVSGRHADSAEGSATRRIHA</sequence>
<accession>K2SFD8</accession>
<protein>
    <submittedName>
        <fullName evidence="2">Uncharacterized protein</fullName>
    </submittedName>
</protein>
<organism evidence="2 3">
    <name type="scientific">Macrophomina phaseolina (strain MS6)</name>
    <name type="common">Charcoal rot fungus</name>
    <dbReference type="NCBI Taxonomy" id="1126212"/>
    <lineage>
        <taxon>Eukaryota</taxon>
        <taxon>Fungi</taxon>
        <taxon>Dikarya</taxon>
        <taxon>Ascomycota</taxon>
        <taxon>Pezizomycotina</taxon>
        <taxon>Dothideomycetes</taxon>
        <taxon>Dothideomycetes incertae sedis</taxon>
        <taxon>Botryosphaeriales</taxon>
        <taxon>Botryosphaeriaceae</taxon>
        <taxon>Macrophomina</taxon>
    </lineage>
</organism>
<dbReference type="InParanoid" id="K2SFD8"/>
<feature type="region of interest" description="Disordered" evidence="1">
    <location>
        <begin position="79"/>
        <end position="101"/>
    </location>
</feature>
<dbReference type="AlphaFoldDB" id="K2SFD8"/>
<dbReference type="Proteomes" id="UP000007129">
    <property type="component" value="Unassembled WGS sequence"/>
</dbReference>
<reference evidence="2 3" key="1">
    <citation type="journal article" date="2012" name="BMC Genomics">
        <title>Tools to kill: Genome of one of the most destructive plant pathogenic fungi Macrophomina phaseolina.</title>
        <authorList>
            <person name="Islam M.S."/>
            <person name="Haque M.S."/>
            <person name="Islam M.M."/>
            <person name="Emdad E.M."/>
            <person name="Halim A."/>
            <person name="Hossen Q.M.M."/>
            <person name="Hossain M.Z."/>
            <person name="Ahmed B."/>
            <person name="Rahim S."/>
            <person name="Rahman M.S."/>
            <person name="Alam M.M."/>
            <person name="Hou S."/>
            <person name="Wan X."/>
            <person name="Saito J.A."/>
            <person name="Alam M."/>
        </authorList>
    </citation>
    <scope>NUCLEOTIDE SEQUENCE [LARGE SCALE GENOMIC DNA]</scope>
    <source>
        <strain evidence="2 3">MS6</strain>
    </source>
</reference>
<name>K2SFD8_MACPH</name>
<gene>
    <name evidence="2" type="ORF">MPH_07255</name>
</gene>
<dbReference type="VEuPathDB" id="FungiDB:MPH_07255"/>
<dbReference type="EMBL" id="AHHD01000295">
    <property type="protein sequence ID" value="EKG15515.1"/>
    <property type="molecule type" value="Genomic_DNA"/>
</dbReference>
<comment type="caution">
    <text evidence="2">The sequence shown here is derived from an EMBL/GenBank/DDBJ whole genome shotgun (WGS) entry which is preliminary data.</text>
</comment>
<proteinExistence type="predicted"/>
<feature type="region of interest" description="Disordered" evidence="1">
    <location>
        <begin position="22"/>
        <end position="44"/>
    </location>
</feature>
<dbReference type="HOGENOM" id="CLU_1547898_0_0_1"/>
<evidence type="ECO:0000313" key="2">
    <source>
        <dbReference type="EMBL" id="EKG15515.1"/>
    </source>
</evidence>
<evidence type="ECO:0000313" key="3">
    <source>
        <dbReference type="Proteomes" id="UP000007129"/>
    </source>
</evidence>